<dbReference type="InterPro" id="IPR036790">
    <property type="entry name" value="Frizzled_dom_sf"/>
</dbReference>
<organism evidence="10 11">
    <name type="scientific">Lepeophtheirus salmonis</name>
    <name type="common">Salmon louse</name>
    <name type="synonym">Caligus salmonis</name>
    <dbReference type="NCBI Taxonomy" id="72036"/>
    <lineage>
        <taxon>Eukaryota</taxon>
        <taxon>Metazoa</taxon>
        <taxon>Ecdysozoa</taxon>
        <taxon>Arthropoda</taxon>
        <taxon>Crustacea</taxon>
        <taxon>Multicrustacea</taxon>
        <taxon>Hexanauplia</taxon>
        <taxon>Copepoda</taxon>
        <taxon>Siphonostomatoida</taxon>
        <taxon>Caligidae</taxon>
        <taxon>Lepeophtheirus</taxon>
    </lineage>
</organism>
<dbReference type="InterPro" id="IPR019438">
    <property type="entry name" value="Q_salvage"/>
</dbReference>
<dbReference type="Gene3D" id="1.10.2000.10">
    <property type="entry name" value="Frizzled cysteine-rich domain"/>
    <property type="match status" value="1"/>
</dbReference>
<comment type="similarity">
    <text evidence="4 9">Belongs to the QNG1 protein family.</text>
</comment>
<comment type="caution">
    <text evidence="8">Lacks conserved residue(s) required for the propagation of feature annotation.</text>
</comment>
<accession>A0A7R8H2U2</accession>
<name>A0A7R8H2U2_LEPSM</name>
<dbReference type="OrthoDB" id="5959102at2759"/>
<evidence type="ECO:0000256" key="8">
    <source>
        <dbReference type="PROSITE-ProRule" id="PRU00090"/>
    </source>
</evidence>
<dbReference type="Pfam" id="PF10343">
    <property type="entry name" value="Q_salvage"/>
    <property type="match status" value="2"/>
</dbReference>
<protein>
    <recommendedName>
        <fullName evidence="5 9">Queuosine 5'-phosphate N-glycosylase/hydrolase</fullName>
        <ecNumber evidence="9">3.2.2.-</ecNumber>
    </recommendedName>
    <alternativeName>
        <fullName evidence="6 9">Queuosine-nucleotide N-glycosylase/hydrolase</fullName>
    </alternativeName>
</protein>
<dbReference type="PROSITE" id="PS50038">
    <property type="entry name" value="FZ"/>
    <property type="match status" value="1"/>
</dbReference>
<sequence>MLNFLKHTVTVSIEGTNQSQVLTTSNTMLNPAQSGKFIADNSAHIKILKEGVDKAVDVIIKRIESGDISTDKIFTKTEIHPQSADVNGVNWIFFADLFNFSFWKKDSEPQYTVTYKCKKYTGYLALCAAINRTLDKGIQLTNPEFFGSRHSLLKSASDKLLSKYNGSFMNCITRCNKSVISLLELIVRDFPAFDDKALFHGKKGIGEFSDIDQITMFPDYRVPQSLQYLGVFEYSKELMHVLKLDELLPNGSEMEVEIRGCSIDAVEQIKNALRLSPRYDESKHGFVNSALIDYFLWGLRREHAEEMKVYPYHKTRTHPGALGGACEPIKIEACQLWGYNETSMPNLANHVKQADAKVEFDTFAPLMDSGCSNELPFFSFVRSTLQCVLHCFPRRWLLDLAGLCVRNLFHPENKEHEMCMKGPGESATLPRLSISTLHTFRTNHLFRERVKQHLSSDSELNHKYKDYVKLLETDLNMRNPATTTHSECRHLKRSTQYRRVERLGTCIPLCDQDIFFDGYQKNFAVIWMTVWSSLCLGSTLFTLVTYCLDPEQFKFPEKSVIFITFCYSLHALGYVFRLLGGRDAIACQSSDEDPNISLLTQEGLRNEYCVVNALLLFYPFHAASTWWTIGTFTWLLSRFDLLPYSLLHHWYGKKIDASELTGMCSIGNQNEDNLLFFIIIPEALQFGVFWILYTLPKACVIGCISYEYLNRGAWLDVTKINRPNVEIFMLHICMSLVIGITTCYWIWSEQTFNNWKNIGRSCLGFWKRDKQPPTPTFPTVRYRPQPVGDGCSAVATTTKLPVYPTCSIGGSIQIGHQPSIRSSPVVL</sequence>
<dbReference type="GO" id="GO:0016787">
    <property type="term" value="F:hydrolase activity"/>
    <property type="evidence" value="ECO:0007669"/>
    <property type="project" value="UniProtKB-KW"/>
</dbReference>
<dbReference type="PRINTS" id="PR00489">
    <property type="entry name" value="FRIZZLED"/>
</dbReference>
<reference evidence="10" key="1">
    <citation type="submission" date="2021-02" db="EMBL/GenBank/DDBJ databases">
        <authorList>
            <person name="Bekaert M."/>
        </authorList>
    </citation>
    <scope>NUCLEOTIDE SEQUENCE</scope>
    <source>
        <strain evidence="10">IoA-00</strain>
    </source>
</reference>
<evidence type="ECO:0000256" key="4">
    <source>
        <dbReference type="ARBA" id="ARBA00035119"/>
    </source>
</evidence>
<gene>
    <name evidence="10" type="ORF">LSAA_3943</name>
</gene>
<dbReference type="Gene3D" id="1.20.1070.10">
    <property type="entry name" value="Rhodopsin 7-helix transmembrane proteins"/>
    <property type="match status" value="2"/>
</dbReference>
<proteinExistence type="inferred from homology"/>
<evidence type="ECO:0000256" key="7">
    <source>
        <dbReference type="ARBA" id="ARBA00048204"/>
    </source>
</evidence>
<dbReference type="GO" id="GO:0006400">
    <property type="term" value="P:tRNA modification"/>
    <property type="evidence" value="ECO:0007669"/>
    <property type="project" value="TreeGrafter"/>
</dbReference>
<evidence type="ECO:0000256" key="9">
    <source>
        <dbReference type="RuleBase" id="RU365002"/>
    </source>
</evidence>
<dbReference type="EMBL" id="HG994592">
    <property type="protein sequence ID" value="CAF2829767.1"/>
    <property type="molecule type" value="Genomic_DNA"/>
</dbReference>
<keyword evidence="1 9" id="KW-0378">Hydrolase</keyword>
<evidence type="ECO:0000313" key="10">
    <source>
        <dbReference type="EMBL" id="CAF2829767.1"/>
    </source>
</evidence>
<dbReference type="EC" id="3.2.2.-" evidence="9"/>
<keyword evidence="2" id="KW-1015">Disulfide bond</keyword>
<dbReference type="SMART" id="SM00063">
    <property type="entry name" value="FRI"/>
    <property type="match status" value="1"/>
</dbReference>
<dbReference type="SUPFAM" id="SSF63501">
    <property type="entry name" value="Frizzled cysteine-rich domain"/>
    <property type="match status" value="1"/>
</dbReference>
<dbReference type="PANTHER" id="PTHR21314:SF0">
    <property type="entry name" value="QUEUOSINE 5'-PHOSPHATE N-GLYCOSYLASE_HYDROLASE"/>
    <property type="match status" value="1"/>
</dbReference>
<dbReference type="Proteomes" id="UP000675881">
    <property type="component" value="Chromosome 13"/>
</dbReference>
<dbReference type="PANTHER" id="PTHR21314">
    <property type="entry name" value="QUEUOSINE 5'-PHOSPHATE N-GLYCOSYLASE_HYDROLASE-RELATED"/>
    <property type="match status" value="1"/>
</dbReference>
<evidence type="ECO:0000256" key="6">
    <source>
        <dbReference type="ARBA" id="ARBA00035393"/>
    </source>
</evidence>
<evidence type="ECO:0000256" key="5">
    <source>
        <dbReference type="ARBA" id="ARBA00035306"/>
    </source>
</evidence>
<dbReference type="GO" id="GO:0007166">
    <property type="term" value="P:cell surface receptor signaling pathway"/>
    <property type="evidence" value="ECO:0007669"/>
    <property type="project" value="InterPro"/>
</dbReference>
<comment type="function">
    <text evidence="9">Catalyzes the hydrolysis of queuosine 5'-phosphate, releasing the nucleobase queuine (q). Is required for salvage of queuine from exogenous queuosine (Q) that is imported and then converted to queuosine 5'-phosphate intracellularly.</text>
</comment>
<evidence type="ECO:0000256" key="1">
    <source>
        <dbReference type="ARBA" id="ARBA00022801"/>
    </source>
</evidence>
<dbReference type="Pfam" id="PF01534">
    <property type="entry name" value="Frizzled"/>
    <property type="match status" value="2"/>
</dbReference>
<dbReference type="Pfam" id="PF01392">
    <property type="entry name" value="Fz"/>
    <property type="match status" value="1"/>
</dbReference>
<evidence type="ECO:0000256" key="2">
    <source>
        <dbReference type="ARBA" id="ARBA00023157"/>
    </source>
</evidence>
<evidence type="ECO:0000256" key="3">
    <source>
        <dbReference type="ARBA" id="ARBA00023170"/>
    </source>
</evidence>
<dbReference type="InterPro" id="IPR020067">
    <property type="entry name" value="Frizzled_dom"/>
</dbReference>
<dbReference type="GO" id="GO:0016020">
    <property type="term" value="C:membrane"/>
    <property type="evidence" value="ECO:0007669"/>
    <property type="project" value="InterPro"/>
</dbReference>
<dbReference type="AlphaFoldDB" id="A0A7R8H2U2"/>
<dbReference type="SMART" id="SM01330">
    <property type="entry name" value="Frizzled"/>
    <property type="match status" value="1"/>
</dbReference>
<dbReference type="InterPro" id="IPR000539">
    <property type="entry name" value="Frizzled/Smoothened_7TM"/>
</dbReference>
<keyword evidence="11" id="KW-1185">Reference proteome</keyword>
<comment type="catalytic activity">
    <reaction evidence="7 9">
        <text>queuosine 5'-phosphate + H2O = queuine + D-ribose 5-phosphate</text>
        <dbReference type="Rhea" id="RHEA:75387"/>
        <dbReference type="ChEBI" id="CHEBI:15377"/>
        <dbReference type="ChEBI" id="CHEBI:17433"/>
        <dbReference type="ChEBI" id="CHEBI:78346"/>
        <dbReference type="ChEBI" id="CHEBI:194371"/>
    </reaction>
    <physiologicalReaction direction="left-to-right" evidence="7 9">
        <dbReference type="Rhea" id="RHEA:75388"/>
    </physiologicalReaction>
</comment>
<keyword evidence="3" id="KW-0675">Receptor</keyword>
<evidence type="ECO:0000313" key="11">
    <source>
        <dbReference type="Proteomes" id="UP000675881"/>
    </source>
</evidence>